<keyword evidence="3" id="KW-1185">Reference proteome</keyword>
<evidence type="ECO:0000313" key="3">
    <source>
        <dbReference type="Proteomes" id="UP001160499"/>
    </source>
</evidence>
<name>A0ABT6M396_9ACTN</name>
<proteinExistence type="predicted"/>
<dbReference type="Proteomes" id="UP001160499">
    <property type="component" value="Unassembled WGS sequence"/>
</dbReference>
<accession>A0ABT6M396</accession>
<comment type="caution">
    <text evidence="2">The sequence shown here is derived from an EMBL/GenBank/DDBJ whole genome shotgun (WGS) entry which is preliminary data.</text>
</comment>
<dbReference type="EMBL" id="JARXVH010000068">
    <property type="protein sequence ID" value="MDH6223002.1"/>
    <property type="molecule type" value="Genomic_DNA"/>
</dbReference>
<gene>
    <name evidence="1" type="ORF">M2283_010330</name>
    <name evidence="2" type="ORF">M2283_010355</name>
</gene>
<evidence type="ECO:0000313" key="1">
    <source>
        <dbReference type="EMBL" id="MDH6222978.1"/>
    </source>
</evidence>
<organism evidence="2 3">
    <name type="scientific">Streptomyces pseudovenezuelae</name>
    <dbReference type="NCBI Taxonomy" id="67350"/>
    <lineage>
        <taxon>Bacteria</taxon>
        <taxon>Bacillati</taxon>
        <taxon>Actinomycetota</taxon>
        <taxon>Actinomycetes</taxon>
        <taxon>Kitasatosporales</taxon>
        <taxon>Streptomycetaceae</taxon>
        <taxon>Streptomyces</taxon>
        <taxon>Streptomyces aurantiacus group</taxon>
    </lineage>
</organism>
<protein>
    <submittedName>
        <fullName evidence="2">3-dehydroquinate dehydratase</fullName>
    </submittedName>
</protein>
<dbReference type="EMBL" id="JARXVH010000059">
    <property type="protein sequence ID" value="MDH6222978.1"/>
    <property type="molecule type" value="Genomic_DNA"/>
</dbReference>
<sequence>MASGVVVGLGAFGYRLAARALLHVTGAGR</sequence>
<reference evidence="2 3" key="1">
    <citation type="submission" date="2023-04" db="EMBL/GenBank/DDBJ databases">
        <title>Forest soil microbial communities from Buena Vista Peninsula, Colon Province, Panama.</title>
        <authorList>
            <person name="Bouskill N."/>
        </authorList>
    </citation>
    <scope>NUCLEOTIDE SEQUENCE [LARGE SCALE GENOMIC DNA]</scope>
    <source>
        <strain evidence="2 3">GGS1</strain>
    </source>
</reference>
<evidence type="ECO:0000313" key="2">
    <source>
        <dbReference type="EMBL" id="MDH6223002.1"/>
    </source>
</evidence>